<keyword evidence="7" id="KW-1185">Reference proteome</keyword>
<dbReference type="NCBIfam" id="TIGR03707">
    <property type="entry name" value="PPK2_P_aer"/>
    <property type="match status" value="1"/>
</dbReference>
<gene>
    <name evidence="6" type="ORF">GBAR_LOCUS2560</name>
</gene>
<feature type="non-terminal residue" evidence="6">
    <location>
        <position position="1"/>
    </location>
</feature>
<comment type="similarity">
    <text evidence="1">Belongs to the polyphosphate kinase 2 (PPK2) family. Class I subfamily.</text>
</comment>
<evidence type="ECO:0000256" key="3">
    <source>
        <dbReference type="ARBA" id="ARBA00022777"/>
    </source>
</evidence>
<dbReference type="InterPro" id="IPR022486">
    <property type="entry name" value="PPK2_PA0141"/>
</dbReference>
<dbReference type="Gene3D" id="3.40.50.300">
    <property type="entry name" value="P-loop containing nucleotide triphosphate hydrolases"/>
    <property type="match status" value="1"/>
</dbReference>
<keyword evidence="3" id="KW-0418">Kinase</keyword>
<evidence type="ECO:0000259" key="5">
    <source>
        <dbReference type="Pfam" id="PF03976"/>
    </source>
</evidence>
<evidence type="ECO:0000256" key="4">
    <source>
        <dbReference type="SAM" id="MobiDB-lite"/>
    </source>
</evidence>
<evidence type="ECO:0000256" key="1">
    <source>
        <dbReference type="ARBA" id="ARBA00009924"/>
    </source>
</evidence>
<dbReference type="EMBL" id="CASHTH010000354">
    <property type="protein sequence ID" value="CAI7998907.1"/>
    <property type="molecule type" value="Genomic_DNA"/>
</dbReference>
<sequence>KLVIEKSLTTIYEAPNRSAPVGVSEADIKPSREPIPDAEPLDDPLDIAPHIRSRYFRENIYPYAARMRSREYYEHKLPLQIELIKLQNWMRDSGERAIILFEGRDAAGKGGAITRFMEHWNPRTARVVALDKPSDVELGQWYFQRYIRNFPTAGEIVLFDRSWYNRAGVERVMGFSTDPEYRLFMRHVPMLERMIVDSGIHLIKLYFSVSQKEQLRRFEKRAKDPLKQWKVSPIDILSKDKWREYTEAKEAMFLLTNFEVAPWSIIKSDDKKRARINAMRHVLNIMDYEGKDPTVAYAPDPSIVAYSHEVYTAGAPIG</sequence>
<dbReference type="Proteomes" id="UP001174909">
    <property type="component" value="Unassembled WGS sequence"/>
</dbReference>
<dbReference type="InterPro" id="IPR022488">
    <property type="entry name" value="PPK2-related"/>
</dbReference>
<evidence type="ECO:0000313" key="7">
    <source>
        <dbReference type="Proteomes" id="UP001174909"/>
    </source>
</evidence>
<accession>A0AA35R169</accession>
<feature type="region of interest" description="Disordered" evidence="4">
    <location>
        <begin position="21"/>
        <end position="43"/>
    </location>
</feature>
<dbReference type="InterPro" id="IPR027417">
    <property type="entry name" value="P-loop_NTPase"/>
</dbReference>
<reference evidence="6" key="1">
    <citation type="submission" date="2023-03" db="EMBL/GenBank/DDBJ databases">
        <authorList>
            <person name="Steffen K."/>
            <person name="Cardenas P."/>
        </authorList>
    </citation>
    <scope>NUCLEOTIDE SEQUENCE</scope>
</reference>
<proteinExistence type="inferred from homology"/>
<evidence type="ECO:0000313" key="6">
    <source>
        <dbReference type="EMBL" id="CAI7998907.1"/>
    </source>
</evidence>
<dbReference type="PANTHER" id="PTHR34383">
    <property type="entry name" value="POLYPHOSPHATE:AMP PHOSPHOTRANSFERASE-RELATED"/>
    <property type="match status" value="1"/>
</dbReference>
<feature type="domain" description="Polyphosphate kinase-2-related" evidence="5">
    <location>
        <begin position="69"/>
        <end position="291"/>
    </location>
</feature>
<dbReference type="SUPFAM" id="SSF52540">
    <property type="entry name" value="P-loop containing nucleoside triphosphate hydrolases"/>
    <property type="match status" value="1"/>
</dbReference>
<dbReference type="PANTHER" id="PTHR34383:SF1">
    <property type="entry name" value="ADP-POLYPHOSPHATE PHOSPHOTRANSFERASE"/>
    <property type="match status" value="1"/>
</dbReference>
<dbReference type="GO" id="GO:0006793">
    <property type="term" value="P:phosphorus metabolic process"/>
    <property type="evidence" value="ECO:0007669"/>
    <property type="project" value="InterPro"/>
</dbReference>
<feature type="compositionally biased region" description="Basic and acidic residues" evidence="4">
    <location>
        <begin position="26"/>
        <end position="35"/>
    </location>
</feature>
<dbReference type="GO" id="GO:0008976">
    <property type="term" value="F:polyphosphate kinase activity"/>
    <property type="evidence" value="ECO:0007669"/>
    <property type="project" value="InterPro"/>
</dbReference>
<dbReference type="Pfam" id="PF03976">
    <property type="entry name" value="PPK2"/>
    <property type="match status" value="1"/>
</dbReference>
<comment type="caution">
    <text evidence="6">The sequence shown here is derived from an EMBL/GenBank/DDBJ whole genome shotgun (WGS) entry which is preliminary data.</text>
</comment>
<protein>
    <submittedName>
        <fullName evidence="6">Polyphosphate:ADP/GDP phosphotransferase</fullName>
    </submittedName>
</protein>
<evidence type="ECO:0000256" key="2">
    <source>
        <dbReference type="ARBA" id="ARBA00022679"/>
    </source>
</evidence>
<name>A0AA35R169_GEOBA</name>
<dbReference type="AlphaFoldDB" id="A0AA35R169"/>
<organism evidence="6 7">
    <name type="scientific">Geodia barretti</name>
    <name type="common">Barrett's horny sponge</name>
    <dbReference type="NCBI Taxonomy" id="519541"/>
    <lineage>
        <taxon>Eukaryota</taxon>
        <taxon>Metazoa</taxon>
        <taxon>Porifera</taxon>
        <taxon>Demospongiae</taxon>
        <taxon>Heteroscleromorpha</taxon>
        <taxon>Tetractinellida</taxon>
        <taxon>Astrophorina</taxon>
        <taxon>Geodiidae</taxon>
        <taxon>Geodia</taxon>
    </lineage>
</organism>
<keyword evidence="2" id="KW-0808">Transferase</keyword>